<feature type="domain" description="AB hydrolase-1" evidence="1">
    <location>
        <begin position="23"/>
        <end position="309"/>
    </location>
</feature>
<gene>
    <name evidence="2" type="ORF">B0H67DRAFT_482942</name>
</gene>
<dbReference type="GO" id="GO:0016787">
    <property type="term" value="F:hydrolase activity"/>
    <property type="evidence" value="ECO:0007669"/>
    <property type="project" value="UniProtKB-KW"/>
</dbReference>
<evidence type="ECO:0000313" key="3">
    <source>
        <dbReference type="Proteomes" id="UP001172102"/>
    </source>
</evidence>
<dbReference type="InterPro" id="IPR050228">
    <property type="entry name" value="Carboxylesterase_BioH"/>
</dbReference>
<keyword evidence="2" id="KW-0378">Hydrolase</keyword>
<feature type="non-terminal residue" evidence="2">
    <location>
        <position position="1"/>
    </location>
</feature>
<dbReference type="AlphaFoldDB" id="A0AA40AZ87"/>
<proteinExistence type="predicted"/>
<accession>A0AA40AZ87</accession>
<dbReference type="Pfam" id="PF12697">
    <property type="entry name" value="Abhydrolase_6"/>
    <property type="match status" value="1"/>
</dbReference>
<evidence type="ECO:0000259" key="1">
    <source>
        <dbReference type="Pfam" id="PF12697"/>
    </source>
</evidence>
<dbReference type="SUPFAM" id="SSF53474">
    <property type="entry name" value="alpha/beta-Hydrolases"/>
    <property type="match status" value="1"/>
</dbReference>
<protein>
    <submittedName>
        <fullName evidence="2">Alpha/Beta hydrolase protein</fullName>
    </submittedName>
</protein>
<sequence>MSGQMFVEKISPLCRPPVTQIPIVLIHGDHQTGAGWFRKPDGREGWAQFFASRGFIVLVVDLPFHGRSAGIITPDSRTTILTADVVESQMTAPQKNPEWPSASAHTQWPDTGLRGDSIFDRYFQSVVPEYLDTKERQIAGQRAVKNLLQGIRRPAILIGHGSGANIAWLVADDAPQYVKAVVAVEPVGPAFGSTITVRDDNYCHGTNIRAIKGVRQFGITDIPLNFDPPADVPSGDTLLSSSFQPIPHIKLPNLQRMPHAVVTSEASPHSVFDWATVKFLTQAGVRVQHVELEKFGIHGNGHLCFLEKNSDMIANLILSWL</sequence>
<reference evidence="2" key="1">
    <citation type="submission" date="2023-06" db="EMBL/GenBank/DDBJ databases">
        <title>Genome-scale phylogeny and comparative genomics of the fungal order Sordariales.</title>
        <authorList>
            <consortium name="Lawrence Berkeley National Laboratory"/>
            <person name="Hensen N."/>
            <person name="Bonometti L."/>
            <person name="Westerberg I."/>
            <person name="Brannstrom I.O."/>
            <person name="Guillou S."/>
            <person name="Cros-Aarteil S."/>
            <person name="Calhoun S."/>
            <person name="Haridas S."/>
            <person name="Kuo A."/>
            <person name="Mondo S."/>
            <person name="Pangilinan J."/>
            <person name="Riley R."/>
            <person name="Labutti K."/>
            <person name="Andreopoulos B."/>
            <person name="Lipzen A."/>
            <person name="Chen C."/>
            <person name="Yanf M."/>
            <person name="Daum C."/>
            <person name="Ng V."/>
            <person name="Clum A."/>
            <person name="Steindorff A."/>
            <person name="Ohm R."/>
            <person name="Martin F."/>
            <person name="Silar P."/>
            <person name="Natvig D."/>
            <person name="Lalanne C."/>
            <person name="Gautier V."/>
            <person name="Ament-Velasquez S.L."/>
            <person name="Kruys A."/>
            <person name="Hutchinson M.I."/>
            <person name="Powell A.J."/>
            <person name="Barry K."/>
            <person name="Miller A.N."/>
            <person name="Grigoriev I.V."/>
            <person name="Debuchy R."/>
            <person name="Gladieux P."/>
            <person name="Thoren M.H."/>
            <person name="Johannesson H."/>
        </authorList>
    </citation>
    <scope>NUCLEOTIDE SEQUENCE</scope>
    <source>
        <strain evidence="2">SMH4607-1</strain>
    </source>
</reference>
<dbReference type="PANTHER" id="PTHR43194">
    <property type="entry name" value="HYDROLASE ALPHA/BETA FOLD FAMILY"/>
    <property type="match status" value="1"/>
</dbReference>
<dbReference type="InterPro" id="IPR029058">
    <property type="entry name" value="AB_hydrolase_fold"/>
</dbReference>
<dbReference type="PANTHER" id="PTHR43194:SF4">
    <property type="entry name" value="AB HYDROLASE-1 DOMAIN-CONTAINING PROTEIN"/>
    <property type="match status" value="1"/>
</dbReference>
<dbReference type="CDD" id="cd12809">
    <property type="entry name" value="Esterase_713_like-2"/>
    <property type="match status" value="1"/>
</dbReference>
<name>A0AA40AZ87_9PEZI</name>
<dbReference type="EMBL" id="JAUKUA010000002">
    <property type="protein sequence ID" value="KAK0724724.1"/>
    <property type="molecule type" value="Genomic_DNA"/>
</dbReference>
<comment type="caution">
    <text evidence="2">The sequence shown here is derived from an EMBL/GenBank/DDBJ whole genome shotgun (WGS) entry which is preliminary data.</text>
</comment>
<evidence type="ECO:0000313" key="2">
    <source>
        <dbReference type="EMBL" id="KAK0724724.1"/>
    </source>
</evidence>
<dbReference type="Gene3D" id="3.40.50.1820">
    <property type="entry name" value="alpha/beta hydrolase"/>
    <property type="match status" value="1"/>
</dbReference>
<keyword evidence="3" id="KW-1185">Reference proteome</keyword>
<dbReference type="Proteomes" id="UP001172102">
    <property type="component" value="Unassembled WGS sequence"/>
</dbReference>
<dbReference type="InterPro" id="IPR000073">
    <property type="entry name" value="AB_hydrolase_1"/>
</dbReference>
<organism evidence="2 3">
    <name type="scientific">Lasiosphaeris hirsuta</name>
    <dbReference type="NCBI Taxonomy" id="260670"/>
    <lineage>
        <taxon>Eukaryota</taxon>
        <taxon>Fungi</taxon>
        <taxon>Dikarya</taxon>
        <taxon>Ascomycota</taxon>
        <taxon>Pezizomycotina</taxon>
        <taxon>Sordariomycetes</taxon>
        <taxon>Sordariomycetidae</taxon>
        <taxon>Sordariales</taxon>
        <taxon>Lasiosphaeriaceae</taxon>
        <taxon>Lasiosphaeris</taxon>
    </lineage>
</organism>